<protein>
    <submittedName>
        <fullName evidence="5">3-hydroxyacyl-CoA dehydrogenase</fullName>
    </submittedName>
</protein>
<dbReference type="PANTHER" id="PTHR48075:SF5">
    <property type="entry name" value="3-HYDROXYBUTYRYL-COA DEHYDROGENASE"/>
    <property type="match status" value="1"/>
</dbReference>
<dbReference type="PANTHER" id="PTHR48075">
    <property type="entry name" value="3-HYDROXYACYL-COA DEHYDROGENASE FAMILY PROTEIN"/>
    <property type="match status" value="1"/>
</dbReference>
<dbReference type="OrthoDB" id="5287258at2"/>
<gene>
    <name evidence="5" type="ORF">CS062_16620</name>
</gene>
<organism evidence="5 6">
    <name type="scientific">Roseateles chitinivorans</name>
    <dbReference type="NCBI Taxonomy" id="2917965"/>
    <lineage>
        <taxon>Bacteria</taxon>
        <taxon>Pseudomonadati</taxon>
        <taxon>Pseudomonadota</taxon>
        <taxon>Betaproteobacteria</taxon>
        <taxon>Burkholderiales</taxon>
        <taxon>Sphaerotilaceae</taxon>
        <taxon>Roseateles</taxon>
    </lineage>
</organism>
<dbReference type="InterPro" id="IPR006108">
    <property type="entry name" value="3HC_DH_C"/>
</dbReference>
<dbReference type="SUPFAM" id="SSF48179">
    <property type="entry name" value="6-phosphogluconate dehydrogenase C-terminal domain-like"/>
    <property type="match status" value="2"/>
</dbReference>
<feature type="domain" description="3-hydroxyacyl-CoA dehydrogenase C-terminal" evidence="2">
    <location>
        <begin position="428"/>
        <end position="508"/>
    </location>
</feature>
<dbReference type="Proteomes" id="UP000231501">
    <property type="component" value="Unassembled WGS sequence"/>
</dbReference>
<dbReference type="GO" id="GO:0016616">
    <property type="term" value="F:oxidoreductase activity, acting on the CH-OH group of donors, NAD or NADP as acceptor"/>
    <property type="evidence" value="ECO:0007669"/>
    <property type="project" value="InterPro"/>
</dbReference>
<feature type="domain" description="3-hydroxyacyl-CoA dehydrogenase NAD binding" evidence="3">
    <location>
        <begin position="20"/>
        <end position="197"/>
    </location>
</feature>
<feature type="domain" description="3-hydroxyacyl-CoA dehydrogenase C-terminal" evidence="2">
    <location>
        <begin position="200"/>
        <end position="295"/>
    </location>
</feature>
<dbReference type="InterPro" id="IPR006176">
    <property type="entry name" value="3-OHacyl-CoA_DH_NAD-bd"/>
</dbReference>
<reference evidence="5 6" key="1">
    <citation type="submission" date="2017-11" db="EMBL/GenBank/DDBJ databases">
        <title>Draft genome sequence of Mitsuaria sp. HWN-4.</title>
        <authorList>
            <person name="Gundlapally S.R."/>
        </authorList>
    </citation>
    <scope>NUCLEOTIDE SEQUENCE [LARGE SCALE GENOMIC DNA]</scope>
    <source>
        <strain evidence="5 6">HWN-4</strain>
    </source>
</reference>
<dbReference type="Gene3D" id="3.40.50.720">
    <property type="entry name" value="NAD(P)-binding Rossmann-like Domain"/>
    <property type="match status" value="1"/>
</dbReference>
<keyword evidence="1" id="KW-0560">Oxidoreductase</keyword>
<name>A0A2G9C6R9_9BURK</name>
<evidence type="ECO:0000313" key="6">
    <source>
        <dbReference type="Proteomes" id="UP000231501"/>
    </source>
</evidence>
<dbReference type="EMBL" id="PEOG01000046">
    <property type="protein sequence ID" value="PIM52077.1"/>
    <property type="molecule type" value="Genomic_DNA"/>
</dbReference>
<proteinExistence type="predicted"/>
<dbReference type="GO" id="GO:0006631">
    <property type="term" value="P:fatty acid metabolic process"/>
    <property type="evidence" value="ECO:0007669"/>
    <property type="project" value="InterPro"/>
</dbReference>
<evidence type="ECO:0000259" key="3">
    <source>
        <dbReference type="Pfam" id="PF02737"/>
    </source>
</evidence>
<feature type="domain" description="3-hydroxybutyryl-CoA dehydrogenase reduced Rossmann-fold" evidence="4">
    <location>
        <begin position="358"/>
        <end position="427"/>
    </location>
</feature>
<dbReference type="GO" id="GO:0070403">
    <property type="term" value="F:NAD+ binding"/>
    <property type="evidence" value="ECO:0007669"/>
    <property type="project" value="InterPro"/>
</dbReference>
<dbReference type="RefSeq" id="WP_099862719.1">
    <property type="nucleotide sequence ID" value="NZ_PEOG01000046.1"/>
</dbReference>
<dbReference type="Gene3D" id="1.10.1040.10">
    <property type="entry name" value="N-(1-d-carboxylethyl)-l-norvaline Dehydrogenase, domain 2"/>
    <property type="match status" value="2"/>
</dbReference>
<evidence type="ECO:0000259" key="4">
    <source>
        <dbReference type="Pfam" id="PF18321"/>
    </source>
</evidence>
<comment type="caution">
    <text evidence="5">The sequence shown here is derived from an EMBL/GenBank/DDBJ whole genome shotgun (WGS) entry which is preliminary data.</text>
</comment>
<dbReference type="InterPro" id="IPR013328">
    <property type="entry name" value="6PGD_dom2"/>
</dbReference>
<evidence type="ECO:0000259" key="2">
    <source>
        <dbReference type="Pfam" id="PF00725"/>
    </source>
</evidence>
<dbReference type="Pfam" id="PF18321">
    <property type="entry name" value="3HCDH_RFF"/>
    <property type="match status" value="1"/>
</dbReference>
<dbReference type="InterPro" id="IPR008927">
    <property type="entry name" value="6-PGluconate_DH-like_C_sf"/>
</dbReference>
<dbReference type="NCBIfam" id="NF006124">
    <property type="entry name" value="PRK08268.1"/>
    <property type="match status" value="1"/>
</dbReference>
<dbReference type="AlphaFoldDB" id="A0A2G9C6R9"/>
<sequence length="510" mass="54225">MTESTGSWRVATPPAAQAPVAVIGAGVMGAGIAQVAAQAGHPVQLMDLREGAAAAAIAQIGKALDGLVAKGRLEAAEREAVMGRLSAASAVAELRDAALVIEVIVEKLEPKQALLRELDALLPADALIASNTSSISLTALANGMTNPRRLVGMHFFNPVPLMKLVEVVWGAETDPSAAQAIEQLARRWGKTPVHAKSTPGFIVNRIARPYYAETLALLQEQAGTPAQLDRALRGAGFRMGPCELMDLIGHDTNYLVTQSVFEANYGDKRYQPSLVQKALVDGGRLGRKVGKGFYDGVPAATVSVTVGESDDEAVGAVTLVGRGPLVERLGQWLGTRGLVFARDESADWNGVAVEGLQLHITRGRCAAQLAHERRQLGLAVIDWPLAPDRIDGLAMAFAPRVDAAPRARAEALLRRLGWEPLVLRDVPGLVVARTIAMLVNEGADAVWQGVCDEAGADTAMKLGVNYPAGPFEWLALLGADTVVDVLDGLFDACRSERYRVSPLLRHRVWA</sequence>
<evidence type="ECO:0000313" key="5">
    <source>
        <dbReference type="EMBL" id="PIM52077.1"/>
    </source>
</evidence>
<evidence type="ECO:0000256" key="1">
    <source>
        <dbReference type="ARBA" id="ARBA00023002"/>
    </source>
</evidence>
<dbReference type="Pfam" id="PF00725">
    <property type="entry name" value="3HCDH"/>
    <property type="match status" value="2"/>
</dbReference>
<dbReference type="FunFam" id="3.40.50.720:FF:000009">
    <property type="entry name" value="Fatty oxidation complex, alpha subunit"/>
    <property type="match status" value="1"/>
</dbReference>
<dbReference type="InterPro" id="IPR036291">
    <property type="entry name" value="NAD(P)-bd_dom_sf"/>
</dbReference>
<dbReference type="InterPro" id="IPR041040">
    <property type="entry name" value="3HCDH_RFF"/>
</dbReference>
<dbReference type="Pfam" id="PF02737">
    <property type="entry name" value="3HCDH_N"/>
    <property type="match status" value="1"/>
</dbReference>
<keyword evidence="6" id="KW-1185">Reference proteome</keyword>
<dbReference type="SUPFAM" id="SSF51735">
    <property type="entry name" value="NAD(P)-binding Rossmann-fold domains"/>
    <property type="match status" value="1"/>
</dbReference>
<accession>A0A2G9C6R9</accession>